<gene>
    <name evidence="3" type="ORF">SAMN05878503_1106</name>
</gene>
<protein>
    <submittedName>
        <fullName evidence="3">Uncharacterized protein</fullName>
    </submittedName>
</protein>
<evidence type="ECO:0000313" key="3">
    <source>
        <dbReference type="EMBL" id="SNX71509.1"/>
    </source>
</evidence>
<proteinExistence type="predicted"/>
<name>A0A285CV86_9RHOB</name>
<evidence type="ECO:0000256" key="2">
    <source>
        <dbReference type="SAM" id="SignalP"/>
    </source>
</evidence>
<feature type="signal peptide" evidence="2">
    <location>
        <begin position="1"/>
        <end position="21"/>
    </location>
</feature>
<reference evidence="4" key="1">
    <citation type="submission" date="2017-08" db="EMBL/GenBank/DDBJ databases">
        <authorList>
            <person name="Varghese N."/>
            <person name="Submissions S."/>
        </authorList>
    </citation>
    <scope>NUCLEOTIDE SEQUENCE [LARGE SCALE GENOMIC DNA]</scope>
    <source>
        <strain evidence="4">JA234</strain>
    </source>
</reference>
<feature type="region of interest" description="Disordered" evidence="1">
    <location>
        <begin position="189"/>
        <end position="215"/>
    </location>
</feature>
<feature type="compositionally biased region" description="Pro residues" evidence="1">
    <location>
        <begin position="189"/>
        <end position="212"/>
    </location>
</feature>
<dbReference type="OrthoDB" id="5540942at2"/>
<dbReference type="AlphaFoldDB" id="A0A285CV86"/>
<sequence length="495" mass="52698">MTHARRICLIVALALASGAHAEGTTGKVLGGLVAYSAPPGWVALQETDRFTLLAEDAGGYVSVAVGGAVLAPTGLAGKVPAGQYATFVDAHYMHWSEFGWRSDRAEFLDNGQPAPGYHMLRVARRCLPGQVPVALVWGGTDRFRTGETLKTVLGGLTFNWPAALTDCTPENAGAGQGAVAALPVPAAPAQPMPAAPAQPVLPPAPPAPPPTPALSEPDSFTADANGYTLYQNARYGTRISFPASYFRPDPPPGNGDGRQFTSADGAARFMVFAQYNALGLTLAQMMRDEMAARPSVSYHASGRDWYVLSGVEGAAIFYRKVTLDPSGLVQVFEIAYPATLKTQFDPVVSWMAQSFGPAPAMDLPATGQTTMPQVGQLWTPPPKSPERAALMDVARGPITAEIGQPVIFVVSVLRTDGVWAYLQAQPRRPDGGPIDWSRTRFAHEMQVGGMSDTAMVLMRKDAGGWTVIEHVMGPTDVHWIGWLDSYGLPEALFTP</sequence>
<evidence type="ECO:0000313" key="4">
    <source>
        <dbReference type="Proteomes" id="UP000219467"/>
    </source>
</evidence>
<feature type="chain" id="PRO_5012040875" evidence="2">
    <location>
        <begin position="22"/>
        <end position="495"/>
    </location>
</feature>
<dbReference type="RefSeq" id="WP_097030802.1">
    <property type="nucleotide sequence ID" value="NZ_OAOQ01000010.1"/>
</dbReference>
<accession>A0A285CV86</accession>
<keyword evidence="2" id="KW-0732">Signal</keyword>
<dbReference type="Proteomes" id="UP000219467">
    <property type="component" value="Unassembled WGS sequence"/>
</dbReference>
<organism evidence="3 4">
    <name type="scientific">Cereibacter ovatus</name>
    <dbReference type="NCBI Taxonomy" id="439529"/>
    <lineage>
        <taxon>Bacteria</taxon>
        <taxon>Pseudomonadati</taxon>
        <taxon>Pseudomonadota</taxon>
        <taxon>Alphaproteobacteria</taxon>
        <taxon>Rhodobacterales</taxon>
        <taxon>Paracoccaceae</taxon>
        <taxon>Cereibacter</taxon>
    </lineage>
</organism>
<dbReference type="EMBL" id="OAOQ01000010">
    <property type="protein sequence ID" value="SNX71509.1"/>
    <property type="molecule type" value="Genomic_DNA"/>
</dbReference>
<evidence type="ECO:0000256" key="1">
    <source>
        <dbReference type="SAM" id="MobiDB-lite"/>
    </source>
</evidence>
<keyword evidence="4" id="KW-1185">Reference proteome</keyword>